<dbReference type="PANTHER" id="PTHR30026">
    <property type="entry name" value="OUTER MEMBRANE PROTEIN TOLC"/>
    <property type="match status" value="1"/>
</dbReference>
<proteinExistence type="predicted"/>
<evidence type="ECO:0000313" key="7">
    <source>
        <dbReference type="EMBL" id="VAW55084.1"/>
    </source>
</evidence>
<dbReference type="GO" id="GO:0009279">
    <property type="term" value="C:cell outer membrane"/>
    <property type="evidence" value="ECO:0007669"/>
    <property type="project" value="UniProtKB-SubCell"/>
</dbReference>
<accession>A0A3B0XGF1</accession>
<dbReference type="PANTHER" id="PTHR30026:SF20">
    <property type="entry name" value="OUTER MEMBRANE PROTEIN TOLC"/>
    <property type="match status" value="1"/>
</dbReference>
<sequence length="443" mass="49865">MRHSSFPRFFNKHLEYKNLFLAFILMLVILPISNVFALNLKQAEQIAIQADPSIEQFKAASLSFKEESTANDTLPDPKLRLGAINLPVDTFDLDQEAMTQLKVGVQQNFPAGDTLEIKSQQSTFLSNSALALANDAELKILRNVRETYLNLYYEILAHQIILETKTLFSDLVTITESIYASGRASASQQDVVLANLELARLDDRITKIQANEEGYRATLAQWIGDPAWNTISSDFPELPDLPEKVDLNLMIPQHPLIRSATAQVDASKQMIEMAKQAYKPGFSATVDYGFRSGNNPDNSSRADFLTALVSMDIPLFTENRQDKKVSANVQRTAAARHSKDDKLRRLKQYYEKNRYLWQRLGERKLLYENNLLTSAKNNTATALTAYQSGVSEFNTLMRAEITGLNVRLEDLRIRVDRASAQARLLYVTGDANGRSKGDSNETK</sequence>
<dbReference type="Pfam" id="PF02321">
    <property type="entry name" value="OEP"/>
    <property type="match status" value="1"/>
</dbReference>
<name>A0A3B0XGF1_9ZZZZ</name>
<dbReference type="Gene3D" id="1.20.1600.10">
    <property type="entry name" value="Outer membrane efflux proteins (OEP)"/>
    <property type="match status" value="1"/>
</dbReference>
<evidence type="ECO:0000256" key="4">
    <source>
        <dbReference type="ARBA" id="ARBA00022692"/>
    </source>
</evidence>
<dbReference type="InterPro" id="IPR051906">
    <property type="entry name" value="TolC-like"/>
</dbReference>
<keyword evidence="5" id="KW-0472">Membrane</keyword>
<keyword evidence="3" id="KW-1134">Transmembrane beta strand</keyword>
<keyword evidence="2" id="KW-0813">Transport</keyword>
<dbReference type="GO" id="GO:1990281">
    <property type="term" value="C:efflux pump complex"/>
    <property type="evidence" value="ECO:0007669"/>
    <property type="project" value="TreeGrafter"/>
</dbReference>
<gene>
    <name evidence="7" type="ORF">MNBD_GAMMA06-143</name>
</gene>
<comment type="subcellular location">
    <subcellularLocation>
        <location evidence="1">Cell outer membrane</location>
    </subcellularLocation>
</comment>
<evidence type="ECO:0000256" key="3">
    <source>
        <dbReference type="ARBA" id="ARBA00022452"/>
    </source>
</evidence>
<evidence type="ECO:0000256" key="1">
    <source>
        <dbReference type="ARBA" id="ARBA00004442"/>
    </source>
</evidence>
<organism evidence="7">
    <name type="scientific">hydrothermal vent metagenome</name>
    <dbReference type="NCBI Taxonomy" id="652676"/>
    <lineage>
        <taxon>unclassified sequences</taxon>
        <taxon>metagenomes</taxon>
        <taxon>ecological metagenomes</taxon>
    </lineage>
</organism>
<keyword evidence="6" id="KW-0998">Cell outer membrane</keyword>
<dbReference type="AlphaFoldDB" id="A0A3B0XGF1"/>
<evidence type="ECO:0000256" key="5">
    <source>
        <dbReference type="ARBA" id="ARBA00023136"/>
    </source>
</evidence>
<dbReference type="EMBL" id="UOFD01000083">
    <property type="protein sequence ID" value="VAW55084.1"/>
    <property type="molecule type" value="Genomic_DNA"/>
</dbReference>
<evidence type="ECO:0000256" key="2">
    <source>
        <dbReference type="ARBA" id="ARBA00022448"/>
    </source>
</evidence>
<protein>
    <submittedName>
        <fullName evidence="7">Heavy metal RND efflux outer membrane protein, CzcC family</fullName>
    </submittedName>
</protein>
<reference evidence="7" key="1">
    <citation type="submission" date="2018-06" db="EMBL/GenBank/DDBJ databases">
        <authorList>
            <person name="Zhirakovskaya E."/>
        </authorList>
    </citation>
    <scope>NUCLEOTIDE SEQUENCE</scope>
</reference>
<evidence type="ECO:0000256" key="6">
    <source>
        <dbReference type="ARBA" id="ARBA00023237"/>
    </source>
</evidence>
<dbReference type="InterPro" id="IPR003423">
    <property type="entry name" value="OMP_efflux"/>
</dbReference>
<dbReference type="GO" id="GO:0015288">
    <property type="term" value="F:porin activity"/>
    <property type="evidence" value="ECO:0007669"/>
    <property type="project" value="TreeGrafter"/>
</dbReference>
<dbReference type="SUPFAM" id="SSF56954">
    <property type="entry name" value="Outer membrane efflux proteins (OEP)"/>
    <property type="match status" value="1"/>
</dbReference>
<keyword evidence="4" id="KW-0812">Transmembrane</keyword>
<dbReference type="GO" id="GO:0015562">
    <property type="term" value="F:efflux transmembrane transporter activity"/>
    <property type="evidence" value="ECO:0007669"/>
    <property type="project" value="InterPro"/>
</dbReference>